<dbReference type="AlphaFoldDB" id="A0AAN7GB49"/>
<organism evidence="7 8">
    <name type="scientific">Quercus rubra</name>
    <name type="common">Northern red oak</name>
    <name type="synonym">Quercus borealis</name>
    <dbReference type="NCBI Taxonomy" id="3512"/>
    <lineage>
        <taxon>Eukaryota</taxon>
        <taxon>Viridiplantae</taxon>
        <taxon>Streptophyta</taxon>
        <taxon>Embryophyta</taxon>
        <taxon>Tracheophyta</taxon>
        <taxon>Spermatophyta</taxon>
        <taxon>Magnoliopsida</taxon>
        <taxon>eudicotyledons</taxon>
        <taxon>Gunneridae</taxon>
        <taxon>Pentapetalae</taxon>
        <taxon>rosids</taxon>
        <taxon>fabids</taxon>
        <taxon>Fagales</taxon>
        <taxon>Fagaceae</taxon>
        <taxon>Quercus</taxon>
    </lineage>
</organism>
<evidence type="ECO:0000256" key="4">
    <source>
        <dbReference type="ARBA" id="ARBA00023242"/>
    </source>
</evidence>
<keyword evidence="8" id="KW-1185">Reference proteome</keyword>
<reference evidence="7 8" key="1">
    <citation type="journal article" date="2023" name="G3 (Bethesda)">
        <title>A haplotype-resolved chromosome-scale genome for Quercus rubra L. provides insights into the genetics of adaptive traits for red oak species.</title>
        <authorList>
            <person name="Kapoor B."/>
            <person name="Jenkins J."/>
            <person name="Schmutz J."/>
            <person name="Zhebentyayeva T."/>
            <person name="Kuelheim C."/>
            <person name="Coggeshall M."/>
            <person name="Heim C."/>
            <person name="Lasky J.R."/>
            <person name="Leites L."/>
            <person name="Islam-Faridi N."/>
            <person name="Romero-Severson J."/>
            <person name="DeLeo V.L."/>
            <person name="Lucas S.M."/>
            <person name="Lazic D."/>
            <person name="Gailing O."/>
            <person name="Carlson J."/>
            <person name="Staton M."/>
        </authorList>
    </citation>
    <scope>NUCLEOTIDE SEQUENCE [LARGE SCALE GENOMIC DNA]</scope>
    <source>
        <strain evidence="7">Pseudo-F2</strain>
    </source>
</reference>
<feature type="compositionally biased region" description="Basic and acidic residues" evidence="5">
    <location>
        <begin position="457"/>
        <end position="466"/>
    </location>
</feature>
<dbReference type="SUPFAM" id="SSF101941">
    <property type="entry name" value="NAC domain"/>
    <property type="match status" value="1"/>
</dbReference>
<evidence type="ECO:0000256" key="2">
    <source>
        <dbReference type="ARBA" id="ARBA00023125"/>
    </source>
</evidence>
<name>A0AAN7GB49_QUERU</name>
<protein>
    <recommendedName>
        <fullName evidence="6">NAC domain-containing protein</fullName>
    </recommendedName>
</protein>
<evidence type="ECO:0000313" key="7">
    <source>
        <dbReference type="EMBL" id="KAK4608433.1"/>
    </source>
</evidence>
<feature type="compositionally biased region" description="Polar residues" evidence="5">
    <location>
        <begin position="443"/>
        <end position="456"/>
    </location>
</feature>
<dbReference type="InterPro" id="IPR036093">
    <property type="entry name" value="NAC_dom_sf"/>
</dbReference>
<evidence type="ECO:0000256" key="1">
    <source>
        <dbReference type="ARBA" id="ARBA00023015"/>
    </source>
</evidence>
<accession>A0AAN7GB49</accession>
<proteinExistence type="predicted"/>
<dbReference type="InterPro" id="IPR003441">
    <property type="entry name" value="NAC-dom"/>
</dbReference>
<dbReference type="GO" id="GO:0006355">
    <property type="term" value="P:regulation of DNA-templated transcription"/>
    <property type="evidence" value="ECO:0007669"/>
    <property type="project" value="InterPro"/>
</dbReference>
<dbReference type="EMBL" id="JAXUIC010000001">
    <property type="protein sequence ID" value="KAK4608433.1"/>
    <property type="molecule type" value="Genomic_DNA"/>
</dbReference>
<evidence type="ECO:0000256" key="5">
    <source>
        <dbReference type="SAM" id="MobiDB-lite"/>
    </source>
</evidence>
<dbReference type="GO" id="GO:0003677">
    <property type="term" value="F:DNA binding"/>
    <property type="evidence" value="ECO:0007669"/>
    <property type="project" value="UniProtKB-KW"/>
</dbReference>
<keyword evidence="4" id="KW-0539">Nucleus</keyword>
<keyword evidence="2" id="KW-0238">DNA-binding</keyword>
<feature type="domain" description="NAC" evidence="6">
    <location>
        <begin position="71"/>
        <end position="223"/>
    </location>
</feature>
<evidence type="ECO:0000313" key="8">
    <source>
        <dbReference type="Proteomes" id="UP001324115"/>
    </source>
</evidence>
<dbReference type="Gene3D" id="2.170.150.80">
    <property type="entry name" value="NAC domain"/>
    <property type="match status" value="1"/>
</dbReference>
<dbReference type="Pfam" id="PF02365">
    <property type="entry name" value="NAM"/>
    <property type="match status" value="1"/>
</dbReference>
<evidence type="ECO:0000259" key="6">
    <source>
        <dbReference type="PROSITE" id="PS51005"/>
    </source>
</evidence>
<feature type="region of interest" description="Disordered" evidence="5">
    <location>
        <begin position="229"/>
        <end position="248"/>
    </location>
</feature>
<comment type="caution">
    <text evidence="7">The sequence shown here is derived from an EMBL/GenBank/DDBJ whole genome shotgun (WGS) entry which is preliminary data.</text>
</comment>
<keyword evidence="1" id="KW-0805">Transcription regulation</keyword>
<feature type="region of interest" description="Disordered" evidence="5">
    <location>
        <begin position="443"/>
        <end position="473"/>
    </location>
</feature>
<dbReference type="PANTHER" id="PTHR31719">
    <property type="entry name" value="NAC TRANSCRIPTION FACTOR 56"/>
    <property type="match status" value="1"/>
</dbReference>
<evidence type="ECO:0000256" key="3">
    <source>
        <dbReference type="ARBA" id="ARBA00023163"/>
    </source>
</evidence>
<gene>
    <name evidence="7" type="ORF">RGQ29_002011</name>
</gene>
<dbReference type="Proteomes" id="UP001324115">
    <property type="component" value="Unassembled WGS sequence"/>
</dbReference>
<dbReference type="PANTHER" id="PTHR31719:SF179">
    <property type="entry name" value="OS08G0148400 PROTEIN"/>
    <property type="match status" value="1"/>
</dbReference>
<dbReference type="PROSITE" id="PS51005">
    <property type="entry name" value="NAC"/>
    <property type="match status" value="1"/>
</dbReference>
<sequence length="473" mass="54523">MEFNPEQNKQTLMVSDITTQVVTDINHPDEEKLEEKKFQLEEVDELDLHRLLNDFDGGAEKEYHSFEHVEPPPGFRFSPTDFDLVMHYLIRKVLNHPLPWNRIVDVHLYDHNPEWLAEEYKQYGQKKWYFFTPRERKYRNGKHPNRAAGDGYWKATGTDTAIKFMELVVGYKKKLVFYRGKAPKGDKTNWIMNEYRINHPLVAKTSETDMRLDKWVLCMIYQKNESKSSKTHTQKAYPTSSHANDRKEPMKNVDMKIVEVLDFINQSYQNVPAFAHMHESRFPNGFRAMVSKYGTLTHDNITSSFPNLFQTEASNYGTLPHDKITSSFPNLFQTLASNYGTPHALTVSNFHNQFQGVASNHETAPQMAEPFSSRHPLLYSTELNAMVGNYETSIKKGEYISYMPTLGHSSFSTNESSGYMSSTSVFATNEWSKHMHLISTFSPNDTGHSVESSGYQENKDTSKHGDYSLASDP</sequence>
<keyword evidence="3" id="KW-0804">Transcription</keyword>